<evidence type="ECO:0000313" key="3">
    <source>
        <dbReference type="Proteomes" id="UP000799777"/>
    </source>
</evidence>
<evidence type="ECO:0000313" key="2">
    <source>
        <dbReference type="EMBL" id="KAF2030245.1"/>
    </source>
</evidence>
<dbReference type="GO" id="GO:0016791">
    <property type="term" value="F:phosphatase activity"/>
    <property type="evidence" value="ECO:0007669"/>
    <property type="project" value="TreeGrafter"/>
</dbReference>
<dbReference type="GO" id="GO:0005737">
    <property type="term" value="C:cytoplasm"/>
    <property type="evidence" value="ECO:0007669"/>
    <property type="project" value="TreeGrafter"/>
</dbReference>
<accession>A0A9P4HAW2</accession>
<reference evidence="2" key="1">
    <citation type="journal article" date="2020" name="Stud. Mycol.">
        <title>101 Dothideomycetes genomes: a test case for predicting lifestyles and emergence of pathogens.</title>
        <authorList>
            <person name="Haridas S."/>
            <person name="Albert R."/>
            <person name="Binder M."/>
            <person name="Bloem J."/>
            <person name="Labutti K."/>
            <person name="Salamov A."/>
            <person name="Andreopoulos B."/>
            <person name="Baker S."/>
            <person name="Barry K."/>
            <person name="Bills G."/>
            <person name="Bluhm B."/>
            <person name="Cannon C."/>
            <person name="Castanera R."/>
            <person name="Culley D."/>
            <person name="Daum C."/>
            <person name="Ezra D."/>
            <person name="Gonzalez J."/>
            <person name="Henrissat B."/>
            <person name="Kuo A."/>
            <person name="Liang C."/>
            <person name="Lipzen A."/>
            <person name="Lutzoni F."/>
            <person name="Magnuson J."/>
            <person name="Mondo S."/>
            <person name="Nolan M."/>
            <person name="Ohm R."/>
            <person name="Pangilinan J."/>
            <person name="Park H.-J."/>
            <person name="Ramirez L."/>
            <person name="Alfaro M."/>
            <person name="Sun H."/>
            <person name="Tritt A."/>
            <person name="Yoshinaga Y."/>
            <person name="Zwiers L.-H."/>
            <person name="Turgeon B."/>
            <person name="Goodwin S."/>
            <person name="Spatafora J."/>
            <person name="Crous P."/>
            <person name="Grigoriev I."/>
        </authorList>
    </citation>
    <scope>NUCLEOTIDE SEQUENCE</scope>
    <source>
        <strain evidence="2">CBS 110217</strain>
    </source>
</reference>
<proteinExistence type="predicted"/>
<dbReference type="SMART" id="SM00855">
    <property type="entry name" value="PGAM"/>
    <property type="match status" value="1"/>
</dbReference>
<comment type="caution">
    <text evidence="2">The sequence shown here is derived from an EMBL/GenBank/DDBJ whole genome shotgun (WGS) entry which is preliminary data.</text>
</comment>
<dbReference type="SUPFAM" id="SSF53254">
    <property type="entry name" value="Phosphoglycerate mutase-like"/>
    <property type="match status" value="1"/>
</dbReference>
<dbReference type="Proteomes" id="UP000799777">
    <property type="component" value="Unassembled WGS sequence"/>
</dbReference>
<name>A0A9P4HAW2_9PLEO</name>
<dbReference type="InterPro" id="IPR013078">
    <property type="entry name" value="His_Pase_superF_clade-1"/>
</dbReference>
<dbReference type="EMBL" id="ML978192">
    <property type="protein sequence ID" value="KAF2030245.1"/>
    <property type="molecule type" value="Genomic_DNA"/>
</dbReference>
<dbReference type="AlphaFoldDB" id="A0A9P4HAW2"/>
<dbReference type="InterPro" id="IPR029033">
    <property type="entry name" value="His_PPase_superfam"/>
</dbReference>
<dbReference type="CDD" id="cd07067">
    <property type="entry name" value="HP_PGM_like"/>
    <property type="match status" value="1"/>
</dbReference>
<sequence>MGSSDTVPAPAEPPRDFHFKYTVQKGFFFQSEDSTDDKNFDYRKSNFGLIDRNYETDHPDHEQEQWKRFEKYVRHFAQGLKEHESVKVLWLGRHGQGWHNVAESKYGTHAWDCYYSTLNGADGITWSDATLTTTGQTQAHDAHILWKAQIPLGIPLPETYYVSPLTRTIETADGTFADLPLPSDRPYKPLIKELLREALGIHTCDRRSTKTHIEKTFPHVTFEEGFSDPDPLWEADYREPASARRYRLATFLDDIFSSGENVFLSLTSHSGAIASILEVIGHRKFALETGGVIPVFVKAERVEGSREVPEKEPSDSLPMCKEPPQL</sequence>
<dbReference type="PANTHER" id="PTHR48100">
    <property type="entry name" value="BROAD-SPECIFICITY PHOSPHATASE YOR283W-RELATED"/>
    <property type="match status" value="1"/>
</dbReference>
<dbReference type="Gene3D" id="3.40.50.1240">
    <property type="entry name" value="Phosphoglycerate mutase-like"/>
    <property type="match status" value="1"/>
</dbReference>
<feature type="compositionally biased region" description="Basic and acidic residues" evidence="1">
    <location>
        <begin position="303"/>
        <end position="314"/>
    </location>
</feature>
<dbReference type="Pfam" id="PF00300">
    <property type="entry name" value="His_Phos_1"/>
    <property type="match status" value="1"/>
</dbReference>
<gene>
    <name evidence="2" type="ORF">EK21DRAFT_66084</name>
</gene>
<evidence type="ECO:0000256" key="1">
    <source>
        <dbReference type="SAM" id="MobiDB-lite"/>
    </source>
</evidence>
<organism evidence="2 3">
    <name type="scientific">Setomelanomma holmii</name>
    <dbReference type="NCBI Taxonomy" id="210430"/>
    <lineage>
        <taxon>Eukaryota</taxon>
        <taxon>Fungi</taxon>
        <taxon>Dikarya</taxon>
        <taxon>Ascomycota</taxon>
        <taxon>Pezizomycotina</taxon>
        <taxon>Dothideomycetes</taxon>
        <taxon>Pleosporomycetidae</taxon>
        <taxon>Pleosporales</taxon>
        <taxon>Pleosporineae</taxon>
        <taxon>Phaeosphaeriaceae</taxon>
        <taxon>Setomelanomma</taxon>
    </lineage>
</organism>
<keyword evidence="3" id="KW-1185">Reference proteome</keyword>
<dbReference type="OrthoDB" id="496981at2759"/>
<protein>
    <submittedName>
        <fullName evidence="2">Phosphoglycerate mutase-like protein</fullName>
    </submittedName>
</protein>
<dbReference type="PANTHER" id="PTHR48100:SF1">
    <property type="entry name" value="HISTIDINE PHOSPHATASE FAMILY PROTEIN-RELATED"/>
    <property type="match status" value="1"/>
</dbReference>
<dbReference type="InterPro" id="IPR050275">
    <property type="entry name" value="PGM_Phosphatase"/>
</dbReference>
<feature type="region of interest" description="Disordered" evidence="1">
    <location>
        <begin position="303"/>
        <end position="326"/>
    </location>
</feature>